<proteinExistence type="predicted"/>
<gene>
    <name evidence="1" type="ORF">NCTC10638_00886</name>
</gene>
<protein>
    <submittedName>
        <fullName evidence="1">Uncharacterized protein</fullName>
    </submittedName>
</protein>
<dbReference type="Proteomes" id="UP000254802">
    <property type="component" value="Unassembled WGS sequence"/>
</dbReference>
<evidence type="ECO:0000313" key="1">
    <source>
        <dbReference type="EMBL" id="STY59707.1"/>
    </source>
</evidence>
<dbReference type="EMBL" id="UGPN01000002">
    <property type="protein sequence ID" value="STY59707.1"/>
    <property type="molecule type" value="Genomic_DNA"/>
</dbReference>
<reference evidence="1 2" key="1">
    <citation type="submission" date="2018-06" db="EMBL/GenBank/DDBJ databases">
        <authorList>
            <consortium name="Pathogen Informatics"/>
            <person name="Doyle S."/>
        </authorList>
    </citation>
    <scope>NUCLEOTIDE SEQUENCE [LARGE SCALE GENOMIC DNA]</scope>
    <source>
        <strain evidence="1 2">NCTC10638</strain>
    </source>
</reference>
<dbReference type="AlphaFoldDB" id="A0A378MVI5"/>
<sequence length="70" mass="8028">MRAFYLGEKVSSSNRLTITLDVENSKLLSGFAQSDTVANKFARSFILNMDQAQQKARQFADRSTKYLKKY</sequence>
<organism evidence="1 2">
    <name type="scientific">Mannheimia haemolytica</name>
    <name type="common">Pasteurella haemolytica</name>
    <dbReference type="NCBI Taxonomy" id="75985"/>
    <lineage>
        <taxon>Bacteria</taxon>
        <taxon>Pseudomonadati</taxon>
        <taxon>Pseudomonadota</taxon>
        <taxon>Gammaproteobacteria</taxon>
        <taxon>Pasteurellales</taxon>
        <taxon>Pasteurellaceae</taxon>
        <taxon>Mannheimia</taxon>
    </lineage>
</organism>
<accession>A0A378MVI5</accession>
<evidence type="ECO:0000313" key="2">
    <source>
        <dbReference type="Proteomes" id="UP000254802"/>
    </source>
</evidence>
<name>A0A378MVI5_MANHA</name>